<dbReference type="RefSeq" id="WP_212528969.1">
    <property type="nucleotide sequence ID" value="NZ_JAGSOG010000059.1"/>
</dbReference>
<reference evidence="1" key="1">
    <citation type="submission" date="2021-04" db="EMBL/GenBank/DDBJ databases">
        <title>Genome based classification of Actinospica acidithermotolerans sp. nov., an actinobacterium isolated from an Indonesian hot spring.</title>
        <authorList>
            <person name="Kusuma A.B."/>
            <person name="Putra K.E."/>
            <person name="Nafisah S."/>
            <person name="Loh J."/>
            <person name="Nouioui I."/>
            <person name="Goodfellow M."/>
        </authorList>
    </citation>
    <scope>NUCLEOTIDE SEQUENCE</scope>
    <source>
        <strain evidence="1">CSCA 57</strain>
    </source>
</reference>
<protein>
    <submittedName>
        <fullName evidence="1">Uncharacterized protein</fullName>
    </submittedName>
</protein>
<dbReference type="AlphaFoldDB" id="A0A941INX0"/>
<sequence>MLDGQVTEIYVPGLELFTHRYLPHMLGLELIASQAYHYDREGVPRDAAELGEVARQLAAEPRWIAGGGPWFWDVHFAERAEVILIPLASSGGWYRPPEEPEKIIGRAVGRFVHRVASARRRAKAGNAEAYSNSVFDSSFVEDIPSRPRLSSTGVAVENVRAQYSEKVFLLNQNNRDQRLDSVRAR</sequence>
<gene>
    <name evidence="1" type="ORF">KDL01_14335</name>
</gene>
<evidence type="ECO:0000313" key="2">
    <source>
        <dbReference type="Proteomes" id="UP000675781"/>
    </source>
</evidence>
<dbReference type="EMBL" id="JAGSOG010000059">
    <property type="protein sequence ID" value="MBR7834449.1"/>
    <property type="molecule type" value="Genomic_DNA"/>
</dbReference>
<evidence type="ECO:0000313" key="1">
    <source>
        <dbReference type="EMBL" id="MBR7834449.1"/>
    </source>
</evidence>
<name>A0A941INX0_9ACTN</name>
<comment type="caution">
    <text evidence="1">The sequence shown here is derived from an EMBL/GenBank/DDBJ whole genome shotgun (WGS) entry which is preliminary data.</text>
</comment>
<organism evidence="1 2">
    <name type="scientific">Actinospica durhamensis</name>
    <dbReference type="NCBI Taxonomy" id="1508375"/>
    <lineage>
        <taxon>Bacteria</taxon>
        <taxon>Bacillati</taxon>
        <taxon>Actinomycetota</taxon>
        <taxon>Actinomycetes</taxon>
        <taxon>Catenulisporales</taxon>
        <taxon>Actinospicaceae</taxon>
        <taxon>Actinospica</taxon>
    </lineage>
</organism>
<keyword evidence="2" id="KW-1185">Reference proteome</keyword>
<accession>A0A941INX0</accession>
<dbReference type="Proteomes" id="UP000675781">
    <property type="component" value="Unassembled WGS sequence"/>
</dbReference>
<proteinExistence type="predicted"/>